<feature type="compositionally biased region" description="Basic residues" evidence="1">
    <location>
        <begin position="37"/>
        <end position="47"/>
    </location>
</feature>
<accession>A0A484BD00</accession>
<sequence length="114" mass="13339">MAEESKPLDDWHEMVEALPQVSRNRFAPRTALMRFQQRRPGHGHGHGHGNGVGRGHKHYQKKIASLAATMRHRKRPQCCKRCYNMLMKKKQTKRLVKQMRAARTRRLQSSTLDL</sequence>
<proteinExistence type="predicted"/>
<dbReference type="Proteomes" id="UP000295192">
    <property type="component" value="Unassembled WGS sequence"/>
</dbReference>
<protein>
    <submittedName>
        <fullName evidence="2">Uncharacterized protein</fullName>
    </submittedName>
</protein>
<feature type="region of interest" description="Disordered" evidence="1">
    <location>
        <begin position="37"/>
        <end position="58"/>
    </location>
</feature>
<dbReference type="OMA" id="RTALMRF"/>
<comment type="caution">
    <text evidence="2">The sequence shown here is derived from an EMBL/GenBank/DDBJ whole genome shotgun (WGS) entry which is preliminary data.</text>
</comment>
<organism evidence="2 3">
    <name type="scientific">Drosophila navojoa</name>
    <name type="common">Fruit fly</name>
    <dbReference type="NCBI Taxonomy" id="7232"/>
    <lineage>
        <taxon>Eukaryota</taxon>
        <taxon>Metazoa</taxon>
        <taxon>Ecdysozoa</taxon>
        <taxon>Arthropoda</taxon>
        <taxon>Hexapoda</taxon>
        <taxon>Insecta</taxon>
        <taxon>Pterygota</taxon>
        <taxon>Neoptera</taxon>
        <taxon>Endopterygota</taxon>
        <taxon>Diptera</taxon>
        <taxon>Brachycera</taxon>
        <taxon>Muscomorpha</taxon>
        <taxon>Ephydroidea</taxon>
        <taxon>Drosophilidae</taxon>
        <taxon>Drosophila</taxon>
    </lineage>
</organism>
<dbReference type="AlphaFoldDB" id="A0A484BD00"/>
<name>A0A484BD00_DRONA</name>
<evidence type="ECO:0000313" key="3">
    <source>
        <dbReference type="Proteomes" id="UP000295192"/>
    </source>
</evidence>
<evidence type="ECO:0000256" key="1">
    <source>
        <dbReference type="SAM" id="MobiDB-lite"/>
    </source>
</evidence>
<keyword evidence="3" id="KW-1185">Reference proteome</keyword>
<evidence type="ECO:0000313" key="2">
    <source>
        <dbReference type="EMBL" id="TDG46726.1"/>
    </source>
</evidence>
<reference evidence="2 3" key="1">
    <citation type="journal article" date="2019" name="J. Hered.">
        <title>An Improved Genome Assembly for Drosophila navojoa, the Basal Species in the mojavensis Cluster.</title>
        <authorList>
            <person name="Vanderlinde T."/>
            <person name="Dupim E.G."/>
            <person name="Nazario-Yepiz N.O."/>
            <person name="Carvalho A.B."/>
        </authorList>
    </citation>
    <scope>NUCLEOTIDE SEQUENCE [LARGE SCALE GENOMIC DNA]</scope>
    <source>
        <strain evidence="2">Navoj_Jal97</strain>
        <tissue evidence="2">Whole organism</tissue>
    </source>
</reference>
<dbReference type="EMBL" id="LSRL02000054">
    <property type="protein sequence ID" value="TDG46726.1"/>
    <property type="molecule type" value="Genomic_DNA"/>
</dbReference>
<gene>
    <name evidence="2" type="ORF">AWZ03_006906</name>
</gene>